<keyword evidence="3" id="KW-1185">Reference proteome</keyword>
<feature type="chain" id="PRO_5046376462" description="Fibronectin type-III domain-containing protein" evidence="1">
    <location>
        <begin position="22"/>
        <end position="330"/>
    </location>
</feature>
<dbReference type="EMBL" id="DF842035">
    <property type="protein sequence ID" value="GAT45983.1"/>
    <property type="molecule type" value="Genomic_DNA"/>
</dbReference>
<keyword evidence="1" id="KW-0732">Signal</keyword>
<feature type="signal peptide" evidence="1">
    <location>
        <begin position="1"/>
        <end position="21"/>
    </location>
</feature>
<evidence type="ECO:0008006" key="4">
    <source>
        <dbReference type="Google" id="ProtNLM"/>
    </source>
</evidence>
<name>A0ABQ0L485_MYCCL</name>
<proteinExistence type="predicted"/>
<evidence type="ECO:0000256" key="1">
    <source>
        <dbReference type="SAM" id="SignalP"/>
    </source>
</evidence>
<sequence length="330" mass="35313">MLSLQSLAAIAFTAYATVAHAALVPTSYTPSGKIYEAPSDSRVVQDDAGMLVFAPNGTLLHVLDRQRPLATTGPLMRPRQTQSETVNVDQLSATLGATDTLLSFNASFVVPPLPTTFHSQYMVFSQGITTLDESGAPETFYGLGLSYGRNTPWREPGYRAILVIEPGLVALLSGVSAGETMGFSVSYQRSETSDIAEPSYSYDFRFFGSDKAVRLGGMSIPQESVPRIASVGFRLEELGVSRPSVEYPAGPFVFKDVNVELMTGFAEVQWERDAASGTGVEFEVVKGGSREAEIELKFSGGANEVTETSVFEPVSQYSFEVAAGPGPSPA</sequence>
<accession>A0ABQ0L485</accession>
<protein>
    <recommendedName>
        <fullName evidence="4">Fibronectin type-III domain-containing protein</fullName>
    </recommendedName>
</protein>
<evidence type="ECO:0000313" key="2">
    <source>
        <dbReference type="EMBL" id="GAT45983.1"/>
    </source>
</evidence>
<dbReference type="Proteomes" id="UP000815677">
    <property type="component" value="Unassembled WGS sequence"/>
</dbReference>
<evidence type="ECO:0000313" key="3">
    <source>
        <dbReference type="Proteomes" id="UP000815677"/>
    </source>
</evidence>
<reference evidence="2" key="1">
    <citation type="submission" date="2014-09" db="EMBL/GenBank/DDBJ databases">
        <title>Genome sequence of the luminous mushroom Mycena chlorophos for searching fungal bioluminescence genes.</title>
        <authorList>
            <person name="Tanaka Y."/>
            <person name="Kasuga D."/>
            <person name="Oba Y."/>
            <person name="Hase S."/>
            <person name="Sato K."/>
            <person name="Oba Y."/>
            <person name="Sakakibara Y."/>
        </authorList>
    </citation>
    <scope>NUCLEOTIDE SEQUENCE</scope>
</reference>
<gene>
    <name evidence="2" type="ORF">MCHLO_03531</name>
</gene>
<organism evidence="2 3">
    <name type="scientific">Mycena chlorophos</name>
    <name type="common">Agaric fungus</name>
    <name type="synonym">Agaricus chlorophos</name>
    <dbReference type="NCBI Taxonomy" id="658473"/>
    <lineage>
        <taxon>Eukaryota</taxon>
        <taxon>Fungi</taxon>
        <taxon>Dikarya</taxon>
        <taxon>Basidiomycota</taxon>
        <taxon>Agaricomycotina</taxon>
        <taxon>Agaricomycetes</taxon>
        <taxon>Agaricomycetidae</taxon>
        <taxon>Agaricales</taxon>
        <taxon>Marasmiineae</taxon>
        <taxon>Mycenaceae</taxon>
        <taxon>Mycena</taxon>
    </lineage>
</organism>